<protein>
    <submittedName>
        <fullName evidence="1">Uncharacterized protein</fullName>
    </submittedName>
</protein>
<dbReference type="EMBL" id="GEZM01018933">
    <property type="protein sequence ID" value="JAV89959.1"/>
    <property type="molecule type" value="Transcribed_RNA"/>
</dbReference>
<accession>A0A1Y1MWL0</accession>
<reference evidence="1" key="1">
    <citation type="journal article" date="2016" name="Sci. Rep.">
        <title>Molecular characterization of firefly nuptial gifts: a multi-omics approach sheds light on postcopulatory sexual selection.</title>
        <authorList>
            <person name="Al-Wathiqui N."/>
            <person name="Fallon T.R."/>
            <person name="South A."/>
            <person name="Weng J.K."/>
            <person name="Lewis S.M."/>
        </authorList>
    </citation>
    <scope>NUCLEOTIDE SEQUENCE</scope>
</reference>
<organism evidence="1">
    <name type="scientific">Photinus pyralis</name>
    <name type="common">Common eastern firefly</name>
    <name type="synonym">Lampyris pyralis</name>
    <dbReference type="NCBI Taxonomy" id="7054"/>
    <lineage>
        <taxon>Eukaryota</taxon>
        <taxon>Metazoa</taxon>
        <taxon>Ecdysozoa</taxon>
        <taxon>Arthropoda</taxon>
        <taxon>Hexapoda</taxon>
        <taxon>Insecta</taxon>
        <taxon>Pterygota</taxon>
        <taxon>Neoptera</taxon>
        <taxon>Endopterygota</taxon>
        <taxon>Coleoptera</taxon>
        <taxon>Polyphaga</taxon>
        <taxon>Elateriformia</taxon>
        <taxon>Elateroidea</taxon>
        <taxon>Lampyridae</taxon>
        <taxon>Lampyrinae</taxon>
        <taxon>Photinus</taxon>
    </lineage>
</organism>
<proteinExistence type="predicted"/>
<dbReference type="AlphaFoldDB" id="A0A1Y1MWL0"/>
<name>A0A1Y1MWL0_PHOPY</name>
<evidence type="ECO:0000313" key="1">
    <source>
        <dbReference type="EMBL" id="JAV89959.1"/>
    </source>
</evidence>
<sequence>MMNIHPLKLASRYSRFINLTFRNFSRDSTISSQKSSNGLLKYDCNQQFKIHKNSISVSVAVKGSAARAETTTTTQGLSKLQAQELILRLNSEERTLLYSALQEYQSKLIKDEYQGQLAASRWRSKFGRPSKLPRLGDVDPTGSYCLLPEDWLMKKCGRKKFYAAA</sequence>